<dbReference type="PANTHER" id="PTHR43133:SF51">
    <property type="entry name" value="RNA POLYMERASE SIGMA FACTOR"/>
    <property type="match status" value="1"/>
</dbReference>
<proteinExistence type="predicted"/>
<evidence type="ECO:0000313" key="5">
    <source>
        <dbReference type="EMBL" id="MEC1177996.1"/>
    </source>
</evidence>
<dbReference type="InterPro" id="IPR007627">
    <property type="entry name" value="RNA_pol_sigma70_r2"/>
</dbReference>
<dbReference type="NCBIfam" id="TIGR02937">
    <property type="entry name" value="sigma70-ECF"/>
    <property type="match status" value="1"/>
</dbReference>
<dbReference type="SUPFAM" id="SSF88946">
    <property type="entry name" value="Sigma2 domain of RNA polymerase sigma factors"/>
    <property type="match status" value="1"/>
</dbReference>
<evidence type="ECO:0000256" key="1">
    <source>
        <dbReference type="ARBA" id="ARBA00023015"/>
    </source>
</evidence>
<dbReference type="Gene3D" id="1.10.1740.10">
    <property type="match status" value="1"/>
</dbReference>
<sequence length="132" mass="15382">MAKKAQKGNSEAFLQLLQTEKVKLYKMAYIYMKNDNDALDVVQDTVTKTFANINSVKSERYFSTWLMKILINTALEHLRKNSKIVLMHEDVVEQGQAYSHDERMDLLHAIEQLEEKYKTVLLQLGWKMAKGL</sequence>
<protein>
    <submittedName>
        <fullName evidence="5">Sigma-70 family RNA polymerase sigma factor</fullName>
    </submittedName>
</protein>
<organism evidence="5 6">
    <name type="scientific">Metasolibacillus meyeri</name>
    <dbReference type="NCBI Taxonomy" id="1071052"/>
    <lineage>
        <taxon>Bacteria</taxon>
        <taxon>Bacillati</taxon>
        <taxon>Bacillota</taxon>
        <taxon>Bacilli</taxon>
        <taxon>Bacillales</taxon>
        <taxon>Caryophanaceae</taxon>
        <taxon>Metasolibacillus</taxon>
    </lineage>
</organism>
<feature type="domain" description="RNA polymerase sigma-70 region 2" evidence="4">
    <location>
        <begin position="21"/>
        <end position="83"/>
    </location>
</feature>
<comment type="caution">
    <text evidence="5">The sequence shown here is derived from an EMBL/GenBank/DDBJ whole genome shotgun (WGS) entry which is preliminary data.</text>
</comment>
<evidence type="ECO:0000256" key="3">
    <source>
        <dbReference type="ARBA" id="ARBA00023163"/>
    </source>
</evidence>
<accession>A0AAW9NNB9</accession>
<keyword evidence="6" id="KW-1185">Reference proteome</keyword>
<evidence type="ECO:0000259" key="4">
    <source>
        <dbReference type="Pfam" id="PF04542"/>
    </source>
</evidence>
<dbReference type="InterPro" id="IPR039425">
    <property type="entry name" value="RNA_pol_sigma-70-like"/>
</dbReference>
<evidence type="ECO:0000256" key="2">
    <source>
        <dbReference type="ARBA" id="ARBA00023082"/>
    </source>
</evidence>
<dbReference type="InterPro" id="IPR013325">
    <property type="entry name" value="RNA_pol_sigma_r2"/>
</dbReference>
<dbReference type="Pfam" id="PF04542">
    <property type="entry name" value="Sigma70_r2"/>
    <property type="match status" value="1"/>
</dbReference>
<name>A0AAW9NNB9_9BACL</name>
<dbReference type="Proteomes" id="UP001344888">
    <property type="component" value="Unassembled WGS sequence"/>
</dbReference>
<dbReference type="RefSeq" id="WP_326122537.1">
    <property type="nucleotide sequence ID" value="NZ_JARSFG010000007.1"/>
</dbReference>
<dbReference type="GO" id="GO:0016987">
    <property type="term" value="F:sigma factor activity"/>
    <property type="evidence" value="ECO:0007669"/>
    <property type="project" value="UniProtKB-KW"/>
</dbReference>
<keyword evidence="3" id="KW-0804">Transcription</keyword>
<dbReference type="AlphaFoldDB" id="A0AAW9NNB9"/>
<dbReference type="InterPro" id="IPR014284">
    <property type="entry name" value="RNA_pol_sigma-70_dom"/>
</dbReference>
<gene>
    <name evidence="5" type="ORF">P9B03_05825</name>
</gene>
<dbReference type="PANTHER" id="PTHR43133">
    <property type="entry name" value="RNA POLYMERASE ECF-TYPE SIGMA FACTO"/>
    <property type="match status" value="1"/>
</dbReference>
<dbReference type="EMBL" id="JARSFG010000007">
    <property type="protein sequence ID" value="MEC1177996.1"/>
    <property type="molecule type" value="Genomic_DNA"/>
</dbReference>
<keyword evidence="1" id="KW-0805">Transcription regulation</keyword>
<dbReference type="GO" id="GO:0006352">
    <property type="term" value="P:DNA-templated transcription initiation"/>
    <property type="evidence" value="ECO:0007669"/>
    <property type="project" value="InterPro"/>
</dbReference>
<evidence type="ECO:0000313" key="6">
    <source>
        <dbReference type="Proteomes" id="UP001344888"/>
    </source>
</evidence>
<reference evidence="5 6" key="1">
    <citation type="submission" date="2023-03" db="EMBL/GenBank/DDBJ databases">
        <title>Bacillus Genome Sequencing.</title>
        <authorList>
            <person name="Dunlap C."/>
        </authorList>
    </citation>
    <scope>NUCLEOTIDE SEQUENCE [LARGE SCALE GENOMIC DNA]</scope>
    <source>
        <strain evidence="5 6">B-59205</strain>
    </source>
</reference>
<keyword evidence="2" id="KW-0731">Sigma factor</keyword>